<name>A0A8B6GJN3_MYTGA</name>
<feature type="domain" description="CAP-Gly" evidence="1">
    <location>
        <begin position="68"/>
        <end position="115"/>
    </location>
</feature>
<dbReference type="PROSITE" id="PS50245">
    <property type="entry name" value="CAP_GLY_2"/>
    <property type="match status" value="1"/>
</dbReference>
<reference evidence="2" key="1">
    <citation type="submission" date="2018-11" db="EMBL/GenBank/DDBJ databases">
        <authorList>
            <person name="Alioto T."/>
            <person name="Alioto T."/>
        </authorList>
    </citation>
    <scope>NUCLEOTIDE SEQUENCE</scope>
</reference>
<comment type="caution">
    <text evidence="2">The sequence shown here is derived from an EMBL/GenBank/DDBJ whole genome shotgun (WGS) entry which is preliminary data.</text>
</comment>
<sequence length="212" mass="24473">MKLLATKEIFYYGKTLALHSKKDNSVYFLVDNYDELFGLESTFDAEKDLKYITECLQQIEVKQCLDKLYIENELHSNPDNKVKGSKLYMGIGQHDGFYKSKRYYTCKKDHGIFVPLQEILCKVNKKPPKLLKSPSREGKIEEVTKLVSMPLVSIPQHILKIKDKIIIIQWINTISFPDDIDELTVCTILLGDSLFKPFTVKCVTNCNNLINQ</sequence>
<organism evidence="2 3">
    <name type="scientific">Mytilus galloprovincialis</name>
    <name type="common">Mediterranean mussel</name>
    <dbReference type="NCBI Taxonomy" id="29158"/>
    <lineage>
        <taxon>Eukaryota</taxon>
        <taxon>Metazoa</taxon>
        <taxon>Spiralia</taxon>
        <taxon>Lophotrochozoa</taxon>
        <taxon>Mollusca</taxon>
        <taxon>Bivalvia</taxon>
        <taxon>Autobranchia</taxon>
        <taxon>Pteriomorphia</taxon>
        <taxon>Mytilida</taxon>
        <taxon>Mytiloidea</taxon>
        <taxon>Mytilidae</taxon>
        <taxon>Mytilinae</taxon>
        <taxon>Mytilus</taxon>
    </lineage>
</organism>
<dbReference type="Gene3D" id="2.30.30.190">
    <property type="entry name" value="CAP Gly-rich-like domain"/>
    <property type="match status" value="1"/>
</dbReference>
<gene>
    <name evidence="2" type="ORF">MGAL_10B003946</name>
</gene>
<dbReference type="SUPFAM" id="SSF74924">
    <property type="entry name" value="Cap-Gly domain"/>
    <property type="match status" value="1"/>
</dbReference>
<evidence type="ECO:0000259" key="1">
    <source>
        <dbReference type="PROSITE" id="PS50245"/>
    </source>
</evidence>
<dbReference type="Proteomes" id="UP000596742">
    <property type="component" value="Unassembled WGS sequence"/>
</dbReference>
<evidence type="ECO:0000313" key="2">
    <source>
        <dbReference type="EMBL" id="VDI64724.1"/>
    </source>
</evidence>
<dbReference type="Pfam" id="PF01302">
    <property type="entry name" value="CAP_GLY"/>
    <property type="match status" value="1"/>
</dbReference>
<dbReference type="EMBL" id="UYJE01008544">
    <property type="protein sequence ID" value="VDI64724.1"/>
    <property type="molecule type" value="Genomic_DNA"/>
</dbReference>
<accession>A0A8B6GJN3</accession>
<evidence type="ECO:0000313" key="3">
    <source>
        <dbReference type="Proteomes" id="UP000596742"/>
    </source>
</evidence>
<dbReference type="OrthoDB" id="6150876at2759"/>
<protein>
    <recommendedName>
        <fullName evidence="1">CAP-Gly domain-containing protein</fullName>
    </recommendedName>
</protein>
<keyword evidence="3" id="KW-1185">Reference proteome</keyword>
<dbReference type="InterPro" id="IPR036859">
    <property type="entry name" value="CAP-Gly_dom_sf"/>
</dbReference>
<dbReference type="AlphaFoldDB" id="A0A8B6GJN3"/>
<proteinExistence type="predicted"/>
<dbReference type="InterPro" id="IPR000938">
    <property type="entry name" value="CAP-Gly_domain"/>
</dbReference>